<sequence>MTPQNSVEISHNAHRPHFLLLSHKMKRSSSSSVDHSPSCFGVSCNLQPKYLAVSPLFLLR</sequence>
<accession>K3ZKW5</accession>
<dbReference type="AlphaFoldDB" id="K3ZKW5"/>
<keyword evidence="2" id="KW-1185">Reference proteome</keyword>
<dbReference type="Proteomes" id="UP000004995">
    <property type="component" value="Unassembled WGS sequence"/>
</dbReference>
<name>K3ZKW5_SETIT</name>
<dbReference type="EMBL" id="AGNK02004889">
    <property type="status" value="NOT_ANNOTATED_CDS"/>
    <property type="molecule type" value="Genomic_DNA"/>
</dbReference>
<dbReference type="EnsemblPlants" id="KQK94475">
    <property type="protein sequence ID" value="KQK94475"/>
    <property type="gene ID" value="SETIT_027221mg"/>
</dbReference>
<reference evidence="1" key="2">
    <citation type="submission" date="2018-08" db="UniProtKB">
        <authorList>
            <consortium name="EnsemblPlants"/>
        </authorList>
    </citation>
    <scope>IDENTIFICATION</scope>
    <source>
        <strain evidence="1">Yugu1</strain>
    </source>
</reference>
<proteinExistence type="predicted"/>
<dbReference type="Gramene" id="KQK94475">
    <property type="protein sequence ID" value="KQK94475"/>
    <property type="gene ID" value="SETIT_027221mg"/>
</dbReference>
<dbReference type="InParanoid" id="K3ZKW5"/>
<evidence type="ECO:0000313" key="1">
    <source>
        <dbReference type="EnsemblPlants" id="KQK94475"/>
    </source>
</evidence>
<dbReference type="HOGENOM" id="CLU_2946093_0_0_1"/>
<reference evidence="2" key="1">
    <citation type="journal article" date="2012" name="Nat. Biotechnol.">
        <title>Reference genome sequence of the model plant Setaria.</title>
        <authorList>
            <person name="Bennetzen J.L."/>
            <person name="Schmutz J."/>
            <person name="Wang H."/>
            <person name="Percifield R."/>
            <person name="Hawkins J."/>
            <person name="Pontaroli A.C."/>
            <person name="Estep M."/>
            <person name="Feng L."/>
            <person name="Vaughn J.N."/>
            <person name="Grimwood J."/>
            <person name="Jenkins J."/>
            <person name="Barry K."/>
            <person name="Lindquist E."/>
            <person name="Hellsten U."/>
            <person name="Deshpande S."/>
            <person name="Wang X."/>
            <person name="Wu X."/>
            <person name="Mitros T."/>
            <person name="Triplett J."/>
            <person name="Yang X."/>
            <person name="Ye C.Y."/>
            <person name="Mauro-Herrera M."/>
            <person name="Wang L."/>
            <person name="Li P."/>
            <person name="Sharma M."/>
            <person name="Sharma R."/>
            <person name="Ronald P.C."/>
            <person name="Panaud O."/>
            <person name="Kellogg E.A."/>
            <person name="Brutnell T.P."/>
            <person name="Doust A.N."/>
            <person name="Tuskan G.A."/>
            <person name="Rokhsar D."/>
            <person name="Devos K.M."/>
        </authorList>
    </citation>
    <scope>NUCLEOTIDE SEQUENCE [LARGE SCALE GENOMIC DNA]</scope>
    <source>
        <strain evidence="2">cv. Yugu1</strain>
    </source>
</reference>
<organism evidence="1 2">
    <name type="scientific">Setaria italica</name>
    <name type="common">Foxtail millet</name>
    <name type="synonym">Panicum italicum</name>
    <dbReference type="NCBI Taxonomy" id="4555"/>
    <lineage>
        <taxon>Eukaryota</taxon>
        <taxon>Viridiplantae</taxon>
        <taxon>Streptophyta</taxon>
        <taxon>Embryophyta</taxon>
        <taxon>Tracheophyta</taxon>
        <taxon>Spermatophyta</taxon>
        <taxon>Magnoliopsida</taxon>
        <taxon>Liliopsida</taxon>
        <taxon>Poales</taxon>
        <taxon>Poaceae</taxon>
        <taxon>PACMAD clade</taxon>
        <taxon>Panicoideae</taxon>
        <taxon>Panicodae</taxon>
        <taxon>Paniceae</taxon>
        <taxon>Cenchrinae</taxon>
        <taxon>Setaria</taxon>
    </lineage>
</organism>
<evidence type="ECO:0000313" key="2">
    <source>
        <dbReference type="Proteomes" id="UP000004995"/>
    </source>
</evidence>
<protein>
    <submittedName>
        <fullName evidence="1">Uncharacterized protein</fullName>
    </submittedName>
</protein>